<feature type="transmembrane region" description="Helical" evidence="8">
    <location>
        <begin position="802"/>
        <end position="820"/>
    </location>
</feature>
<dbReference type="InterPro" id="IPR051512">
    <property type="entry name" value="Inactive_Rhomboid"/>
</dbReference>
<evidence type="ECO:0000256" key="1">
    <source>
        <dbReference type="ARBA" id="ARBA00004477"/>
    </source>
</evidence>
<name>A0AAE0T3D2_9BIVA</name>
<dbReference type="InterPro" id="IPR035952">
    <property type="entry name" value="Rhomboid-like_sf"/>
</dbReference>
<evidence type="ECO:0000256" key="7">
    <source>
        <dbReference type="SAM" id="MobiDB-lite"/>
    </source>
</evidence>
<accession>A0AAE0T3D2</accession>
<dbReference type="GO" id="GO:0050708">
    <property type="term" value="P:regulation of protein secretion"/>
    <property type="evidence" value="ECO:0007669"/>
    <property type="project" value="TreeGrafter"/>
</dbReference>
<feature type="transmembrane region" description="Helical" evidence="8">
    <location>
        <begin position="856"/>
        <end position="877"/>
    </location>
</feature>
<dbReference type="GO" id="GO:0005789">
    <property type="term" value="C:endoplasmic reticulum membrane"/>
    <property type="evidence" value="ECO:0007669"/>
    <property type="project" value="UniProtKB-SubCell"/>
</dbReference>
<reference evidence="10" key="1">
    <citation type="journal article" date="2021" name="Genome Biol. Evol.">
        <title>A High-Quality Reference Genome for a Parasitic Bivalve with Doubly Uniparental Inheritance (Bivalvia: Unionida).</title>
        <authorList>
            <person name="Smith C.H."/>
        </authorList>
    </citation>
    <scope>NUCLEOTIDE SEQUENCE</scope>
    <source>
        <strain evidence="10">CHS0354</strain>
    </source>
</reference>
<evidence type="ECO:0000256" key="8">
    <source>
        <dbReference type="SAM" id="Phobius"/>
    </source>
</evidence>
<dbReference type="PANTHER" id="PTHR45965">
    <property type="entry name" value="INACTIVE RHOMBOID PROTEIN"/>
    <property type="match status" value="1"/>
</dbReference>
<feature type="domain" description="Peptidase S54 rhomboid" evidence="9">
    <location>
        <begin position="705"/>
        <end position="841"/>
    </location>
</feature>
<feature type="transmembrane region" description="Helical" evidence="8">
    <location>
        <begin position="743"/>
        <end position="764"/>
    </location>
</feature>
<feature type="region of interest" description="Disordered" evidence="7">
    <location>
        <begin position="159"/>
        <end position="184"/>
    </location>
</feature>
<reference evidence="10" key="2">
    <citation type="journal article" date="2021" name="Genome Biol. Evol.">
        <title>Developing a high-quality reference genome for a parasitic bivalve with doubly uniparental inheritance (Bivalvia: Unionida).</title>
        <authorList>
            <person name="Smith C.H."/>
        </authorList>
    </citation>
    <scope>NUCLEOTIDE SEQUENCE</scope>
    <source>
        <strain evidence="10">CHS0354</strain>
        <tissue evidence="10">Mantle</tissue>
    </source>
</reference>
<dbReference type="PANTHER" id="PTHR45965:SF3">
    <property type="entry name" value="INACTIVE RHOMBOID PROTEIN 1"/>
    <property type="match status" value="1"/>
</dbReference>
<evidence type="ECO:0000259" key="9">
    <source>
        <dbReference type="Pfam" id="PF01694"/>
    </source>
</evidence>
<keyword evidence="4" id="KW-0256">Endoplasmic reticulum</keyword>
<keyword evidence="3 8" id="KW-0812">Transmembrane</keyword>
<protein>
    <recommendedName>
        <fullName evidence="9">Peptidase S54 rhomboid domain-containing protein</fullName>
    </recommendedName>
</protein>
<dbReference type="GO" id="GO:0004252">
    <property type="term" value="F:serine-type endopeptidase activity"/>
    <property type="evidence" value="ECO:0007669"/>
    <property type="project" value="InterPro"/>
</dbReference>
<feature type="transmembrane region" description="Helical" evidence="8">
    <location>
        <begin position="776"/>
        <end position="795"/>
    </location>
</feature>
<dbReference type="InterPro" id="IPR022764">
    <property type="entry name" value="Peptidase_S54_rhomboid_dom"/>
</dbReference>
<keyword evidence="6 8" id="KW-0472">Membrane</keyword>
<evidence type="ECO:0000256" key="6">
    <source>
        <dbReference type="ARBA" id="ARBA00023136"/>
    </source>
</evidence>
<reference evidence="10" key="3">
    <citation type="submission" date="2023-05" db="EMBL/GenBank/DDBJ databases">
        <authorList>
            <person name="Smith C.H."/>
        </authorList>
    </citation>
    <scope>NUCLEOTIDE SEQUENCE</scope>
    <source>
        <strain evidence="10">CHS0354</strain>
        <tissue evidence="10">Mantle</tissue>
    </source>
</reference>
<keyword evidence="5 8" id="KW-1133">Transmembrane helix</keyword>
<dbReference type="Pfam" id="PF01694">
    <property type="entry name" value="Rhomboid"/>
    <property type="match status" value="1"/>
</dbReference>
<dbReference type="Gene3D" id="1.20.1540.10">
    <property type="entry name" value="Rhomboid-like"/>
    <property type="match status" value="1"/>
</dbReference>
<feature type="transmembrane region" description="Helical" evidence="8">
    <location>
        <begin position="826"/>
        <end position="844"/>
    </location>
</feature>
<comment type="caution">
    <text evidence="10">The sequence shown here is derived from an EMBL/GenBank/DDBJ whole genome shotgun (WGS) entry which is preliminary data.</text>
</comment>
<gene>
    <name evidence="10" type="ORF">CHS0354_037771</name>
</gene>
<keyword evidence="11" id="KW-1185">Reference proteome</keyword>
<feature type="compositionally biased region" description="Polar residues" evidence="7">
    <location>
        <begin position="159"/>
        <end position="174"/>
    </location>
</feature>
<evidence type="ECO:0000313" key="10">
    <source>
        <dbReference type="EMBL" id="KAK3603024.1"/>
    </source>
</evidence>
<evidence type="ECO:0000313" key="11">
    <source>
        <dbReference type="Proteomes" id="UP001195483"/>
    </source>
</evidence>
<evidence type="ECO:0000256" key="4">
    <source>
        <dbReference type="ARBA" id="ARBA00022824"/>
    </source>
</evidence>
<feature type="transmembrane region" description="Helical" evidence="8">
    <location>
        <begin position="498"/>
        <end position="525"/>
    </location>
</feature>
<dbReference type="AlphaFoldDB" id="A0AAE0T3D2"/>
<sequence length="905" mass="102890">MLHTTAFMRRVGRFVGVVNDQCNLEEWKGRIESKIKSGAVGIPIRNAVKPHTVESKRDELVRNVHGVFLSVSDLREYQNVMEDLENSDSFGAIETDLGLREKDELHRAMSLRHVSFTDKGTGTGRAEQERHDVVSSANETVSAAEKDVIHVLNDKKTQGISGSQLSETNEGITKNRQHSEEGPVTKILQSLFRTRSKKYQVKESGEKNKQLDERNKDDVKSDEFFDAHDKKIIVEEDLGMVTTTKMSKKDDIDTQTKEIQDVFQGRNVDGTSTDKILDQCGTSKFTDASFLIFKERKKSELEKPMEIEMETKAVASVLKSDENSEENVKTKNMKIEIDASKSLKIKREDRENGKAKTQDSQNNTVVSKKRTQKRGRIDDDAKDLEENMSSDSLNDADLVYWNEGYTHYKLYIEIEKNVRIREIQKKKAKMQQSVKDKLELLTEIEHTAAAYYANPKGKAAKAWRKLREKVQLKTGCQLSDSQTQNRHAVANLQEFRPIFSYLIMLAQLVAIITLCSLSGFAEIGLEPRLQLRHVKTFVGTEDVHKWVYPNIWIGPSEKDLIEKGGMFAPCMRQDYGIQLDYMKKNYSTDNVLGCCEMESRNTAGTTTEEECKNWSRGIAVWQSGVPCGSRKPGNNSVAQILRPCCTDLKGMCELLTHEHCIFLKGVFHQSPAEHCSQVNCLGSVCKMGLDGYGMDRQTWLPKETFQWWRLPLSLLYHHGVIDTVIVLATEFLLMRQIERTVGWLRIALIYILSGVSGLMIASLFDPYQIHVGSPGAVFGMVGVILFELLHFWRLIRKPWVELLKIIAAIVFFLLCGTMPYLDNISLLAGLLTGVLSAMLFLPYITFGRWNSRCRAFLVFSSSCILILYFSAIIYIFMKIQILPSCNYCKYIDCLPYTGRMCNART</sequence>
<dbReference type="GO" id="GO:0042058">
    <property type="term" value="P:regulation of epidermal growth factor receptor signaling pathway"/>
    <property type="evidence" value="ECO:0007669"/>
    <property type="project" value="TreeGrafter"/>
</dbReference>
<comment type="subcellular location">
    <subcellularLocation>
        <location evidence="1">Endoplasmic reticulum membrane</location>
        <topology evidence="1">Multi-pass membrane protein</topology>
    </subcellularLocation>
</comment>
<feature type="compositionally biased region" description="Basic and acidic residues" evidence="7">
    <location>
        <begin position="200"/>
        <end position="219"/>
    </location>
</feature>
<feature type="compositionally biased region" description="Basic and acidic residues" evidence="7">
    <location>
        <begin position="346"/>
        <end position="357"/>
    </location>
</feature>
<feature type="region of interest" description="Disordered" evidence="7">
    <location>
        <begin position="198"/>
        <end position="219"/>
    </location>
</feature>
<proteinExistence type="inferred from homology"/>
<dbReference type="SUPFAM" id="SSF144091">
    <property type="entry name" value="Rhomboid-like"/>
    <property type="match status" value="1"/>
</dbReference>
<evidence type="ECO:0000256" key="3">
    <source>
        <dbReference type="ARBA" id="ARBA00022692"/>
    </source>
</evidence>
<evidence type="ECO:0000256" key="2">
    <source>
        <dbReference type="ARBA" id="ARBA00009045"/>
    </source>
</evidence>
<evidence type="ECO:0000256" key="5">
    <source>
        <dbReference type="ARBA" id="ARBA00022989"/>
    </source>
</evidence>
<organism evidence="10 11">
    <name type="scientific">Potamilus streckersoni</name>
    <dbReference type="NCBI Taxonomy" id="2493646"/>
    <lineage>
        <taxon>Eukaryota</taxon>
        <taxon>Metazoa</taxon>
        <taxon>Spiralia</taxon>
        <taxon>Lophotrochozoa</taxon>
        <taxon>Mollusca</taxon>
        <taxon>Bivalvia</taxon>
        <taxon>Autobranchia</taxon>
        <taxon>Heteroconchia</taxon>
        <taxon>Palaeoheterodonta</taxon>
        <taxon>Unionida</taxon>
        <taxon>Unionoidea</taxon>
        <taxon>Unionidae</taxon>
        <taxon>Ambleminae</taxon>
        <taxon>Lampsilini</taxon>
        <taxon>Potamilus</taxon>
    </lineage>
</organism>
<feature type="region of interest" description="Disordered" evidence="7">
    <location>
        <begin position="346"/>
        <end position="387"/>
    </location>
</feature>
<dbReference type="Proteomes" id="UP001195483">
    <property type="component" value="Unassembled WGS sequence"/>
</dbReference>
<comment type="similarity">
    <text evidence="2">Belongs to the peptidase S54 family.</text>
</comment>
<dbReference type="EMBL" id="JAEAOA010002208">
    <property type="protein sequence ID" value="KAK3603024.1"/>
    <property type="molecule type" value="Genomic_DNA"/>
</dbReference>